<dbReference type="CDD" id="cd22823">
    <property type="entry name" value="Gal_Rha_Lectin"/>
    <property type="match status" value="2"/>
</dbReference>
<evidence type="ECO:0000256" key="1">
    <source>
        <dbReference type="ARBA" id="ARBA00023157"/>
    </source>
</evidence>
<keyword evidence="1 2" id="KW-1015">Disulfide bond</keyword>
<evidence type="ECO:0000259" key="4">
    <source>
        <dbReference type="PROSITE" id="PS01180"/>
    </source>
</evidence>
<feature type="compositionally biased region" description="Basic and acidic residues" evidence="3">
    <location>
        <begin position="277"/>
        <end position="293"/>
    </location>
</feature>
<gene>
    <name evidence="5" type="ORF">LSH36_1170g00088</name>
</gene>
<feature type="compositionally biased region" description="Polar residues" evidence="3">
    <location>
        <begin position="732"/>
        <end position="745"/>
    </location>
</feature>
<feature type="disulfide bond" evidence="2">
    <location>
        <begin position="111"/>
        <end position="138"/>
    </location>
</feature>
<dbReference type="Gene3D" id="2.60.120.290">
    <property type="entry name" value="Spermadhesin, CUB domain"/>
    <property type="match status" value="1"/>
</dbReference>
<feature type="region of interest" description="Disordered" evidence="3">
    <location>
        <begin position="952"/>
        <end position="999"/>
    </location>
</feature>
<dbReference type="InterPro" id="IPR035914">
    <property type="entry name" value="Sperma_CUB_dom_sf"/>
</dbReference>
<feature type="compositionally biased region" description="Polar residues" evidence="3">
    <location>
        <begin position="808"/>
        <end position="824"/>
    </location>
</feature>
<dbReference type="CDD" id="cd00041">
    <property type="entry name" value="CUB"/>
    <property type="match status" value="1"/>
</dbReference>
<reference evidence="5" key="1">
    <citation type="journal article" date="2023" name="Mol. Biol. Evol.">
        <title>Third-Generation Sequencing Reveals the Adaptive Role of the Epigenome in Three Deep-Sea Polychaetes.</title>
        <authorList>
            <person name="Perez M."/>
            <person name="Aroh O."/>
            <person name="Sun Y."/>
            <person name="Lan Y."/>
            <person name="Juniper S.K."/>
            <person name="Young C.R."/>
            <person name="Angers B."/>
            <person name="Qian P.Y."/>
        </authorList>
    </citation>
    <scope>NUCLEOTIDE SEQUENCE</scope>
    <source>
        <strain evidence="5">P08H-3</strain>
    </source>
</reference>
<comment type="caution">
    <text evidence="5">The sequence shown here is derived from an EMBL/GenBank/DDBJ whole genome shotgun (WGS) entry which is preliminary data.</text>
</comment>
<name>A0AAD9IUY7_9ANNE</name>
<protein>
    <recommendedName>
        <fullName evidence="4">CUB domain-containing protein</fullName>
    </recommendedName>
</protein>
<dbReference type="InterPro" id="IPR000859">
    <property type="entry name" value="CUB_dom"/>
</dbReference>
<dbReference type="SUPFAM" id="SSF49854">
    <property type="entry name" value="Spermadhesin, CUB domain"/>
    <property type="match status" value="1"/>
</dbReference>
<dbReference type="EMBL" id="JAODUP010001172">
    <property type="protein sequence ID" value="KAK2141051.1"/>
    <property type="molecule type" value="Genomic_DNA"/>
</dbReference>
<evidence type="ECO:0000256" key="2">
    <source>
        <dbReference type="PROSITE-ProRule" id="PRU00059"/>
    </source>
</evidence>
<accession>A0AAD9IUY7</accession>
<dbReference type="PROSITE" id="PS01180">
    <property type="entry name" value="CUB"/>
    <property type="match status" value="1"/>
</dbReference>
<sequence>MKTGNFYLTAESARGCYGEGLTIACKSNARINVLRDFYGYASGSGCSVQDDADCTLSITPHESRARRLCNGISECTLTVEHRAPCPAGSGQTNYHQIDFECIPDIYLNDVCHSKEWEAEGAYLVSPGYPGMFPSNTDCVCSVTSLNQSNSMAQILTLDFDMTSALPVCKNWVEFNVNGREIRLCGRFTRRFSGNNLTVRFHSATSARKGFLLYAYGRPKSTKLMFRCGSKNDHSVDVVHGEDALFAARRMSLETRRTPPSIAGTRSSSHPFGRKRLHSDAGSRTWSDRSRKASTDVIVSENRNADGWYHPDSGQTERNLVRNRGNDGKGKAADPAARVQTISHSSVEIKPSPTTGTNLSSHDVQPQSGDLSLVHGRLSFTKNGKPIPNDPPRIVSACFGGLLDLHCISGEIIRILDNYYGHNDDGTCSYAKGGCFRRPNRGFGIAEQTCNTKTSCSNLQVTRVMCGEGYTNYQQIVYECIPANIMLDISDSFTGSSSAGYMASPRFPSLNPLPVSSRCTLSATNGQVRLQLIHLQLHEDGKCSNRLQIGNDERSTTYCRPGSGTFIGERLTISYHANGKNSNSAVWLYFSGIDSVQVTVKCNIAETVSKPSTHSRVKITSPFVTSIPSTTQPPVTSWGRSSFAEADVFGHVPEHLSATETITPTTSRQSLPESAPTSTVSPFVAWVAMASHDVRDQEKRRQKVSVETYNRPIDSLGGVSVNETNKDEERAPQNWQNTQSADFSFDGFSTPSGDYVVTEKDSTPSDPFDFFQYGTPDGDTSPIISEILAGLFDDAYTDSLTDPTDGGSVVTNDSGRMSSNARSRNQSFNDNIWSVEALTAPEAPTSQLQHSEEVEPLTLASTIHSLEPIEADGTREGRDYEQETEIDVGIVSDNENTTNYEDADRSTMSNVVIEADEGEKPASDDGTLEIGKDEFYDRNRPIDYFGVWDYNDSESYEANGKSDAPGDNTDVPLTNTAHPADIRAETDDVTVGSAASKRES</sequence>
<keyword evidence="6" id="KW-1185">Reference proteome</keyword>
<dbReference type="Proteomes" id="UP001208570">
    <property type="component" value="Unassembled WGS sequence"/>
</dbReference>
<feature type="region of interest" description="Disordered" evidence="3">
    <location>
        <begin position="714"/>
        <end position="745"/>
    </location>
</feature>
<feature type="compositionally biased region" description="Polar residues" evidence="3">
    <location>
        <begin position="339"/>
        <end position="367"/>
    </location>
</feature>
<evidence type="ECO:0000256" key="3">
    <source>
        <dbReference type="SAM" id="MobiDB-lite"/>
    </source>
</evidence>
<organism evidence="5 6">
    <name type="scientific">Paralvinella palmiformis</name>
    <dbReference type="NCBI Taxonomy" id="53620"/>
    <lineage>
        <taxon>Eukaryota</taxon>
        <taxon>Metazoa</taxon>
        <taxon>Spiralia</taxon>
        <taxon>Lophotrochozoa</taxon>
        <taxon>Annelida</taxon>
        <taxon>Polychaeta</taxon>
        <taxon>Sedentaria</taxon>
        <taxon>Canalipalpata</taxon>
        <taxon>Terebellida</taxon>
        <taxon>Terebelliformia</taxon>
        <taxon>Alvinellidae</taxon>
        <taxon>Paralvinella</taxon>
    </lineage>
</organism>
<dbReference type="InterPro" id="IPR043159">
    <property type="entry name" value="Lectin_gal-bd_sf"/>
</dbReference>
<feature type="region of interest" description="Disordered" evidence="3">
    <location>
        <begin position="254"/>
        <end position="367"/>
    </location>
</feature>
<dbReference type="AlphaFoldDB" id="A0AAD9IUY7"/>
<feature type="region of interest" description="Disordered" evidence="3">
    <location>
        <begin position="800"/>
        <end position="824"/>
    </location>
</feature>
<evidence type="ECO:0000313" key="5">
    <source>
        <dbReference type="EMBL" id="KAK2141051.1"/>
    </source>
</evidence>
<comment type="caution">
    <text evidence="2">Lacks conserved residue(s) required for the propagation of feature annotation.</text>
</comment>
<feature type="domain" description="CUB" evidence="4">
    <location>
        <begin position="111"/>
        <end position="217"/>
    </location>
</feature>
<evidence type="ECO:0000313" key="6">
    <source>
        <dbReference type="Proteomes" id="UP001208570"/>
    </source>
</evidence>
<dbReference type="SMART" id="SM00042">
    <property type="entry name" value="CUB"/>
    <property type="match status" value="1"/>
</dbReference>
<dbReference type="Gene3D" id="2.60.120.740">
    <property type="match status" value="2"/>
</dbReference>
<proteinExistence type="predicted"/>